<sequence length="203" mass="22358">MEDLTEKQSLVFEFIMEYTADHGYPPTVRELCDELGFKSPNTAHFHLKGLKDKGYIQVAKGKNRGITVLKAPPGAGGKIPLVGRIAAGAPILAVENVMDTLDVDRAFFGSSDAFSVRVEGDSMIEAHIEDGDYVVIKPTATPRNGDIVAALVNDEVTLKYFHRDGSRIELRPANARYKPFCYTEEDFIDVRVLGVMAGLIRKV</sequence>
<dbReference type="InterPro" id="IPR039418">
    <property type="entry name" value="LexA-like"/>
</dbReference>
<proteinExistence type="inferred from homology"/>
<dbReference type="GO" id="GO:0004252">
    <property type="term" value="F:serine-type endopeptidase activity"/>
    <property type="evidence" value="ECO:0007669"/>
    <property type="project" value="UniProtKB-UniRule"/>
</dbReference>
<dbReference type="InterPro" id="IPR011991">
    <property type="entry name" value="ArsR-like_HTH"/>
</dbReference>
<keyword evidence="12 13" id="KW-0742">SOS response</keyword>
<evidence type="ECO:0000256" key="2">
    <source>
        <dbReference type="ARBA" id="ARBA00011738"/>
    </source>
</evidence>
<accession>A0A1M6N2K6</accession>
<dbReference type="CDD" id="cd00090">
    <property type="entry name" value="HTH_ARSR"/>
    <property type="match status" value="1"/>
</dbReference>
<dbReference type="GO" id="GO:0006260">
    <property type="term" value="P:DNA replication"/>
    <property type="evidence" value="ECO:0007669"/>
    <property type="project" value="UniProtKB-UniRule"/>
</dbReference>
<keyword evidence="3 13" id="KW-0678">Repressor</keyword>
<keyword evidence="7 13" id="KW-0068">Autocatalytic cleavage</keyword>
<keyword evidence="4 13" id="KW-0235">DNA replication</keyword>
<evidence type="ECO:0000313" key="17">
    <source>
        <dbReference type="EMBL" id="SHJ89896.1"/>
    </source>
</evidence>
<keyword evidence="9 13" id="KW-0238">DNA-binding</keyword>
<dbReference type="Pfam" id="PF01726">
    <property type="entry name" value="LexA_DNA_bind"/>
    <property type="match status" value="1"/>
</dbReference>
<dbReference type="InterPro" id="IPR050077">
    <property type="entry name" value="LexA_repressor"/>
</dbReference>
<feature type="domain" description="Peptidase S24/S26A/S26B/S26C" evidence="15">
    <location>
        <begin position="80"/>
        <end position="195"/>
    </location>
</feature>
<dbReference type="FunFam" id="2.10.109.10:FF:000001">
    <property type="entry name" value="LexA repressor"/>
    <property type="match status" value="1"/>
</dbReference>
<dbReference type="SUPFAM" id="SSF46785">
    <property type="entry name" value="Winged helix' DNA-binding domain"/>
    <property type="match status" value="1"/>
</dbReference>
<dbReference type="AlphaFoldDB" id="A0A1M6N2K6"/>
<dbReference type="PANTHER" id="PTHR33516:SF2">
    <property type="entry name" value="LEXA REPRESSOR-RELATED"/>
    <property type="match status" value="1"/>
</dbReference>
<keyword evidence="8 13" id="KW-0805">Transcription regulation</keyword>
<dbReference type="InterPro" id="IPR006200">
    <property type="entry name" value="LexA"/>
</dbReference>
<dbReference type="FunFam" id="1.10.10.10:FF:000009">
    <property type="entry name" value="LexA repressor"/>
    <property type="match status" value="1"/>
</dbReference>
<dbReference type="STRING" id="1121393.SAMN02745216_02489"/>
<comment type="catalytic activity">
    <reaction evidence="13">
        <text>Hydrolysis of Ala-|-Gly bond in repressor LexA.</text>
        <dbReference type="EC" id="3.4.21.88"/>
    </reaction>
</comment>
<dbReference type="GO" id="GO:0009432">
    <property type="term" value="P:SOS response"/>
    <property type="evidence" value="ECO:0007669"/>
    <property type="project" value="UniProtKB-UniRule"/>
</dbReference>
<dbReference type="InterPro" id="IPR006197">
    <property type="entry name" value="Peptidase_S24_LexA"/>
</dbReference>
<organism evidence="17 18">
    <name type="scientific">Desulfatibacillum alkenivorans DSM 16219</name>
    <dbReference type="NCBI Taxonomy" id="1121393"/>
    <lineage>
        <taxon>Bacteria</taxon>
        <taxon>Pseudomonadati</taxon>
        <taxon>Thermodesulfobacteriota</taxon>
        <taxon>Desulfobacteria</taxon>
        <taxon>Desulfobacterales</taxon>
        <taxon>Desulfatibacillaceae</taxon>
        <taxon>Desulfatibacillum</taxon>
    </lineage>
</organism>
<dbReference type="HAMAP" id="MF_00015">
    <property type="entry name" value="LexA"/>
    <property type="match status" value="1"/>
</dbReference>
<feature type="site" description="Cleavage; by autolysis" evidence="13">
    <location>
        <begin position="87"/>
        <end position="88"/>
    </location>
</feature>
<evidence type="ECO:0000256" key="3">
    <source>
        <dbReference type="ARBA" id="ARBA00022491"/>
    </source>
</evidence>
<dbReference type="Gene3D" id="1.10.10.10">
    <property type="entry name" value="Winged helix-like DNA-binding domain superfamily/Winged helix DNA-binding domain"/>
    <property type="match status" value="1"/>
</dbReference>
<evidence type="ECO:0000256" key="1">
    <source>
        <dbReference type="ARBA" id="ARBA00007484"/>
    </source>
</evidence>
<feature type="domain" description="LexA repressor DNA-binding" evidence="16">
    <location>
        <begin position="1"/>
        <end position="65"/>
    </location>
</feature>
<name>A0A1M6N2K6_9BACT</name>
<evidence type="ECO:0000256" key="14">
    <source>
        <dbReference type="RuleBase" id="RU003991"/>
    </source>
</evidence>
<evidence type="ECO:0000256" key="13">
    <source>
        <dbReference type="HAMAP-Rule" id="MF_00015"/>
    </source>
</evidence>
<evidence type="ECO:0000259" key="16">
    <source>
        <dbReference type="Pfam" id="PF01726"/>
    </source>
</evidence>
<evidence type="ECO:0000256" key="9">
    <source>
        <dbReference type="ARBA" id="ARBA00023125"/>
    </source>
</evidence>
<dbReference type="OrthoDB" id="9802364at2"/>
<dbReference type="CDD" id="cd06529">
    <property type="entry name" value="S24_LexA-like"/>
    <property type="match status" value="1"/>
</dbReference>
<evidence type="ECO:0000259" key="15">
    <source>
        <dbReference type="Pfam" id="PF00717"/>
    </source>
</evidence>
<keyword evidence="10 13" id="KW-0804">Transcription</keyword>
<dbReference type="Gene3D" id="2.10.109.10">
    <property type="entry name" value="Umud Fragment, subunit A"/>
    <property type="match status" value="1"/>
</dbReference>
<dbReference type="EMBL" id="FQZU01000014">
    <property type="protein sequence ID" value="SHJ89896.1"/>
    <property type="molecule type" value="Genomic_DNA"/>
</dbReference>
<dbReference type="GO" id="GO:0006281">
    <property type="term" value="P:DNA repair"/>
    <property type="evidence" value="ECO:0007669"/>
    <property type="project" value="UniProtKB-UniRule"/>
</dbReference>
<dbReference type="GO" id="GO:0045892">
    <property type="term" value="P:negative regulation of DNA-templated transcription"/>
    <property type="evidence" value="ECO:0007669"/>
    <property type="project" value="UniProtKB-UniRule"/>
</dbReference>
<evidence type="ECO:0000313" key="18">
    <source>
        <dbReference type="Proteomes" id="UP000183994"/>
    </source>
</evidence>
<dbReference type="PRINTS" id="PR00726">
    <property type="entry name" value="LEXASERPTASE"/>
</dbReference>
<dbReference type="GO" id="GO:0003677">
    <property type="term" value="F:DNA binding"/>
    <property type="evidence" value="ECO:0007669"/>
    <property type="project" value="UniProtKB-UniRule"/>
</dbReference>
<evidence type="ECO:0000256" key="5">
    <source>
        <dbReference type="ARBA" id="ARBA00022763"/>
    </source>
</evidence>
<comment type="subunit">
    <text evidence="2 13">Homodimer.</text>
</comment>
<protein>
    <recommendedName>
        <fullName evidence="13">LexA repressor</fullName>
        <ecNumber evidence="13">3.4.21.88</ecNumber>
    </recommendedName>
</protein>
<evidence type="ECO:0000256" key="4">
    <source>
        <dbReference type="ARBA" id="ARBA00022705"/>
    </source>
</evidence>
<dbReference type="Proteomes" id="UP000183994">
    <property type="component" value="Unassembled WGS sequence"/>
</dbReference>
<dbReference type="InterPro" id="IPR015927">
    <property type="entry name" value="Peptidase_S24_S26A/B/C"/>
</dbReference>
<dbReference type="EC" id="3.4.21.88" evidence="13"/>
<feature type="active site" description="For autocatalytic cleavage activity" evidence="13">
    <location>
        <position position="122"/>
    </location>
</feature>
<keyword evidence="18" id="KW-1185">Reference proteome</keyword>
<comment type="similarity">
    <text evidence="1 13 14">Belongs to the peptidase S24 family.</text>
</comment>
<dbReference type="GO" id="GO:0006508">
    <property type="term" value="P:proteolysis"/>
    <property type="evidence" value="ECO:0007669"/>
    <property type="project" value="InterPro"/>
</dbReference>
<comment type="function">
    <text evidence="13">Represses a number of genes involved in the response to DNA damage (SOS response), including recA and lexA. In the presence of single-stranded DNA, RecA interacts with LexA causing an autocatalytic cleavage which disrupts the DNA-binding part of LexA, leading to derepression of the SOS regulon and eventually DNA repair.</text>
</comment>
<dbReference type="InterPro" id="IPR036286">
    <property type="entry name" value="LexA/Signal_pep-like_sf"/>
</dbReference>
<keyword evidence="11 13" id="KW-0234">DNA repair</keyword>
<feature type="DNA-binding region" description="H-T-H motif" evidence="13">
    <location>
        <begin position="28"/>
        <end position="48"/>
    </location>
</feature>
<dbReference type="InterPro" id="IPR006199">
    <property type="entry name" value="LexA_DNA-bd_dom"/>
</dbReference>
<dbReference type="SUPFAM" id="SSF51306">
    <property type="entry name" value="LexA/Signal peptidase"/>
    <property type="match status" value="1"/>
</dbReference>
<dbReference type="NCBIfam" id="TIGR00498">
    <property type="entry name" value="lexA"/>
    <property type="match status" value="1"/>
</dbReference>
<dbReference type="PANTHER" id="PTHR33516">
    <property type="entry name" value="LEXA REPRESSOR"/>
    <property type="match status" value="1"/>
</dbReference>
<evidence type="ECO:0000256" key="12">
    <source>
        <dbReference type="ARBA" id="ARBA00023236"/>
    </source>
</evidence>
<feature type="active site" description="For autocatalytic cleavage activity" evidence="13">
    <location>
        <position position="159"/>
    </location>
</feature>
<evidence type="ECO:0000256" key="8">
    <source>
        <dbReference type="ARBA" id="ARBA00023015"/>
    </source>
</evidence>
<dbReference type="Pfam" id="PF00717">
    <property type="entry name" value="Peptidase_S24"/>
    <property type="match status" value="1"/>
</dbReference>
<evidence type="ECO:0000256" key="11">
    <source>
        <dbReference type="ARBA" id="ARBA00023204"/>
    </source>
</evidence>
<evidence type="ECO:0000256" key="10">
    <source>
        <dbReference type="ARBA" id="ARBA00023163"/>
    </source>
</evidence>
<dbReference type="InterPro" id="IPR036390">
    <property type="entry name" value="WH_DNA-bd_sf"/>
</dbReference>
<evidence type="ECO:0000256" key="6">
    <source>
        <dbReference type="ARBA" id="ARBA00022801"/>
    </source>
</evidence>
<keyword evidence="6 13" id="KW-0378">Hydrolase</keyword>
<dbReference type="RefSeq" id="WP_073476195.1">
    <property type="nucleotide sequence ID" value="NZ_FQZU01000014.1"/>
</dbReference>
<evidence type="ECO:0000256" key="7">
    <source>
        <dbReference type="ARBA" id="ARBA00022813"/>
    </source>
</evidence>
<gene>
    <name evidence="13" type="primary">lexA</name>
    <name evidence="17" type="ORF">SAMN02745216_02489</name>
</gene>
<reference evidence="18" key="1">
    <citation type="submission" date="2016-11" db="EMBL/GenBank/DDBJ databases">
        <authorList>
            <person name="Varghese N."/>
            <person name="Submissions S."/>
        </authorList>
    </citation>
    <scope>NUCLEOTIDE SEQUENCE [LARGE SCALE GENOMIC DNA]</scope>
    <source>
        <strain evidence="18">DSM 16219</strain>
    </source>
</reference>
<dbReference type="InterPro" id="IPR036388">
    <property type="entry name" value="WH-like_DNA-bd_sf"/>
</dbReference>
<keyword evidence="5 13" id="KW-0227">DNA damage</keyword>